<dbReference type="AlphaFoldDB" id="A0A7C6AFJ4"/>
<sequence>MNGHSHEDLNKLLEESYVTHQEGDIIKATIIKRTKNGVLVNLGLKAEGFLPYEEFSNPDDAVEGKEVFVFLEAFEDREGFPVISKKKADFQLAWDKIKHIYENGEIAEAVIRKRIKGGFTIDLLGVDAFLPSSQIDFKPQTNPDALIGQKIGVKIVKINMLRKNIVVSRKLAIEAEQEEVRKRIFSKIKVGDVIEGTVRNIADYGAFIDIGGIDALLHISDMSWTKLTHPGEAVKLNDRLKVKILSLDKASGRISVGLKQLMPHPWEAIEKKYPPGTKIKGKVVNIVEYGAFLELEKDIQGFVHVSDMTWSKDIKDPNALVKVGDVIDAIVLSVDRDERKIYLGVKQTQPDPWSVVDEKYQVGQKVTVKITNLKDFGAFVRLPDGLDGLIHVNDFFWDKKVKKASDYFKKGQKIEAVIRSIDRKNRKLSLSIKHLQEDPFVKLMEKYPDGSEIIGKVSDILPKGIRVVLEGNYEEFIPTKYLERKGKNLKDLYKIDEELELVVRKYNTKLRRIILAEKGFGKSAVKKREKEEVKPTADKITIGDIIGEKTKEIIKKEKE</sequence>
<dbReference type="SMART" id="SM00316">
    <property type="entry name" value="S1"/>
    <property type="match status" value="6"/>
</dbReference>
<dbReference type="InterPro" id="IPR035104">
    <property type="entry name" value="Ribosomal_protein_S1-like"/>
</dbReference>
<dbReference type="PANTHER" id="PTHR10724:SF7">
    <property type="entry name" value="SMALL RIBOSOMAL SUBUNIT PROTEIN BS1C"/>
    <property type="match status" value="1"/>
</dbReference>
<dbReference type="GO" id="GO:0003729">
    <property type="term" value="F:mRNA binding"/>
    <property type="evidence" value="ECO:0007669"/>
    <property type="project" value="TreeGrafter"/>
</dbReference>
<comment type="caution">
    <text evidence="8">The sequence shown here is derived from an EMBL/GenBank/DDBJ whole genome shotgun (WGS) entry which is preliminary data.</text>
</comment>
<feature type="domain" description="S1 motif" evidence="7">
    <location>
        <begin position="23"/>
        <end position="86"/>
    </location>
</feature>
<keyword evidence="5 6" id="KW-0687">Ribonucleoprotein</keyword>
<dbReference type="InterPro" id="IPR003029">
    <property type="entry name" value="S1_domain"/>
</dbReference>
<comment type="function">
    <text evidence="6">Binds mRNA; thus facilitating recognition of the initiation point. It is needed to translate mRNA with a short Shine-Dalgarno (SD) purine-rich sequence.</text>
</comment>
<dbReference type="CDD" id="cd05688">
    <property type="entry name" value="S1_RPS1_repeat_ec3"/>
    <property type="match status" value="1"/>
</dbReference>
<feature type="domain" description="S1 motif" evidence="7">
    <location>
        <begin position="450"/>
        <end position="518"/>
    </location>
</feature>
<dbReference type="GO" id="GO:0003735">
    <property type="term" value="F:structural constituent of ribosome"/>
    <property type="evidence" value="ECO:0007669"/>
    <property type="project" value="InterPro"/>
</dbReference>
<dbReference type="CDD" id="cd04465">
    <property type="entry name" value="S1_RPS1_repeat_ec2_hs2"/>
    <property type="match status" value="1"/>
</dbReference>
<organism evidence="8">
    <name type="scientific">candidate division WOR-3 bacterium</name>
    <dbReference type="NCBI Taxonomy" id="2052148"/>
    <lineage>
        <taxon>Bacteria</taxon>
        <taxon>Bacteria division WOR-3</taxon>
    </lineage>
</organism>
<protein>
    <recommendedName>
        <fullName evidence="6">30S ribosomal protein S1</fullName>
    </recommendedName>
</protein>
<dbReference type="GO" id="GO:0006412">
    <property type="term" value="P:translation"/>
    <property type="evidence" value="ECO:0007669"/>
    <property type="project" value="InterPro"/>
</dbReference>
<evidence type="ECO:0000256" key="6">
    <source>
        <dbReference type="PIRNR" id="PIRNR002111"/>
    </source>
</evidence>
<dbReference type="Gene3D" id="2.40.50.140">
    <property type="entry name" value="Nucleic acid-binding proteins"/>
    <property type="match status" value="6"/>
</dbReference>
<evidence type="ECO:0000256" key="4">
    <source>
        <dbReference type="ARBA" id="ARBA00022980"/>
    </source>
</evidence>
<evidence type="ECO:0000256" key="1">
    <source>
        <dbReference type="ARBA" id="ARBA00006767"/>
    </source>
</evidence>
<dbReference type="PANTHER" id="PTHR10724">
    <property type="entry name" value="30S RIBOSOMAL PROTEIN S1"/>
    <property type="match status" value="1"/>
</dbReference>
<feature type="domain" description="S1 motif" evidence="7">
    <location>
        <begin position="276"/>
        <end position="346"/>
    </location>
</feature>
<evidence type="ECO:0000313" key="8">
    <source>
        <dbReference type="EMBL" id="HHS62811.1"/>
    </source>
</evidence>
<dbReference type="PIRSF" id="PIRSF002111">
    <property type="entry name" value="RpsA"/>
    <property type="match status" value="1"/>
</dbReference>
<feature type="domain" description="S1 motif" evidence="7">
    <location>
        <begin position="363"/>
        <end position="433"/>
    </location>
</feature>
<evidence type="ECO:0000256" key="5">
    <source>
        <dbReference type="ARBA" id="ARBA00023274"/>
    </source>
</evidence>
<reference evidence="8" key="1">
    <citation type="journal article" date="2020" name="mSystems">
        <title>Genome- and Community-Level Interaction Insights into Carbon Utilization and Element Cycling Functions of Hydrothermarchaeota in Hydrothermal Sediment.</title>
        <authorList>
            <person name="Zhou Z."/>
            <person name="Liu Y."/>
            <person name="Xu W."/>
            <person name="Pan J."/>
            <person name="Luo Z.H."/>
            <person name="Li M."/>
        </authorList>
    </citation>
    <scope>NUCLEOTIDE SEQUENCE [LARGE SCALE GENOMIC DNA]</scope>
    <source>
        <strain evidence="8">SpSt-783</strain>
    </source>
</reference>
<dbReference type="SUPFAM" id="SSF50249">
    <property type="entry name" value="Nucleic acid-binding proteins"/>
    <property type="match status" value="6"/>
</dbReference>
<proteinExistence type="inferred from homology"/>
<dbReference type="PROSITE" id="PS50126">
    <property type="entry name" value="S1"/>
    <property type="match status" value="6"/>
</dbReference>
<dbReference type="InterPro" id="IPR050437">
    <property type="entry name" value="Ribos_protein_bS1-like"/>
</dbReference>
<dbReference type="NCBIfam" id="NF004952">
    <property type="entry name" value="PRK06299.1-2"/>
    <property type="match status" value="1"/>
</dbReference>
<feature type="domain" description="S1 motif" evidence="7">
    <location>
        <begin position="191"/>
        <end position="259"/>
    </location>
</feature>
<dbReference type="PRINTS" id="PR00681">
    <property type="entry name" value="RIBOSOMALS1"/>
</dbReference>
<keyword evidence="3 6" id="KW-0694">RNA-binding</keyword>
<keyword evidence="4 6" id="KW-0689">Ribosomal protein</keyword>
<gene>
    <name evidence="8" type="ORF">ENV70_04250</name>
</gene>
<accession>A0A7C6AFJ4</accession>
<dbReference type="InterPro" id="IPR000110">
    <property type="entry name" value="Ribosomal_bS1"/>
</dbReference>
<dbReference type="InterPro" id="IPR012340">
    <property type="entry name" value="NA-bd_OB-fold"/>
</dbReference>
<comment type="similarity">
    <text evidence="1 6">Belongs to the bacterial ribosomal protein bS1 family.</text>
</comment>
<dbReference type="EMBL" id="DTHJ01000086">
    <property type="protein sequence ID" value="HHS62811.1"/>
    <property type="molecule type" value="Genomic_DNA"/>
</dbReference>
<evidence type="ECO:0000256" key="3">
    <source>
        <dbReference type="ARBA" id="ARBA00022884"/>
    </source>
</evidence>
<evidence type="ECO:0000256" key="2">
    <source>
        <dbReference type="ARBA" id="ARBA00022737"/>
    </source>
</evidence>
<evidence type="ECO:0000259" key="7">
    <source>
        <dbReference type="PROSITE" id="PS50126"/>
    </source>
</evidence>
<keyword evidence="2" id="KW-0677">Repeat</keyword>
<dbReference type="GO" id="GO:0022627">
    <property type="term" value="C:cytosolic small ribosomal subunit"/>
    <property type="evidence" value="ECO:0007669"/>
    <property type="project" value="TreeGrafter"/>
</dbReference>
<name>A0A7C6AFJ4_UNCW3</name>
<feature type="domain" description="S1 motif" evidence="7">
    <location>
        <begin position="104"/>
        <end position="170"/>
    </location>
</feature>
<dbReference type="Pfam" id="PF00575">
    <property type="entry name" value="S1"/>
    <property type="match status" value="6"/>
</dbReference>